<proteinExistence type="predicted"/>
<dbReference type="InterPro" id="IPR035441">
    <property type="entry name" value="TFIIS/LEDGF_dom_sf"/>
</dbReference>
<evidence type="ECO:0000259" key="2">
    <source>
        <dbReference type="PROSITE" id="PS50812"/>
    </source>
</evidence>
<feature type="region of interest" description="Disordered" evidence="1">
    <location>
        <begin position="155"/>
        <end position="247"/>
    </location>
</feature>
<protein>
    <recommendedName>
        <fullName evidence="2">PWWP domain-containing protein</fullName>
    </recommendedName>
</protein>
<dbReference type="Gene3D" id="1.20.930.10">
    <property type="entry name" value="Conserved domain common to transcription factors TFIIS, elongin A, CRSP70"/>
    <property type="match status" value="1"/>
</dbReference>
<feature type="compositionally biased region" description="Basic and acidic residues" evidence="1">
    <location>
        <begin position="340"/>
        <end position="350"/>
    </location>
</feature>
<evidence type="ECO:0000313" key="4">
    <source>
        <dbReference type="Proteomes" id="UP000319731"/>
    </source>
</evidence>
<dbReference type="Gene3D" id="2.30.30.140">
    <property type="match status" value="1"/>
</dbReference>
<dbReference type="SUPFAM" id="SSF47676">
    <property type="entry name" value="Conserved domain common to transcription factors TFIIS, elongin A, CRSP70"/>
    <property type="match status" value="1"/>
</dbReference>
<evidence type="ECO:0000256" key="1">
    <source>
        <dbReference type="SAM" id="MobiDB-lite"/>
    </source>
</evidence>
<reference evidence="3 4" key="1">
    <citation type="journal article" date="2019" name="Sci. Rep.">
        <title>Comparative genomics of chytrid fungi reveal insights into the obligate biotrophic and pathogenic lifestyle of Synchytrium endobioticum.</title>
        <authorList>
            <person name="van de Vossenberg B.T.L.H."/>
            <person name="Warris S."/>
            <person name="Nguyen H.D.T."/>
            <person name="van Gent-Pelzer M.P.E."/>
            <person name="Joly D.L."/>
            <person name="van de Geest H.C."/>
            <person name="Bonants P.J.M."/>
            <person name="Smith D.S."/>
            <person name="Levesque C.A."/>
            <person name="van der Lee T.A.J."/>
        </authorList>
    </citation>
    <scope>NUCLEOTIDE SEQUENCE [LARGE SCALE GENOMIC DNA]</scope>
    <source>
        <strain evidence="3 4">JEL517</strain>
    </source>
</reference>
<accession>A0A507C6F4</accession>
<dbReference type="AlphaFoldDB" id="A0A507C6F4"/>
<evidence type="ECO:0000313" key="3">
    <source>
        <dbReference type="EMBL" id="TPX34928.1"/>
    </source>
</evidence>
<name>A0A507C6F4_9FUNG</name>
<sequence length="417" mass="46526">MADHDEESGTFDESAMDTGEAPEAPIEFNDQVDMLPPLPGPDVKRKLVWTRMKGFPWWPSLVMDAALEGALPLHIRKQKRGKDVTSCYHFGEAGDVNWYKANDMRDYEDYKPQVLAKKPKLKLWTEAFAQSERPDALTLFDKRWDIVPASNLKITIKPPSEKKPKKPKQDRRATTSVMEEDEDESGNNRRHSEPVKQPRKSRKRAEEVEDEPAEPPKKKKKIAEKAKKDEPEPAETAGEEEQHERMMKLRAKLQKFWQKLDRSEPLDDKDYSKADSALKAVENFHDDGRMPAVNLIKNTKIGKVIKYLSKSGDKVTGDKYEVIPRSVKLMEKWATFYTGDNDKADTKAPGDKPALSNDDKGKEAEAVAPAADAAPAPAADDGSDPTTSTAAPTPTIANGHAADYEEGDSAKSAASIS</sequence>
<feature type="region of interest" description="Disordered" evidence="1">
    <location>
        <begin position="1"/>
        <end position="35"/>
    </location>
</feature>
<dbReference type="EMBL" id="QEAO01000011">
    <property type="protein sequence ID" value="TPX34928.1"/>
    <property type="molecule type" value="Genomic_DNA"/>
</dbReference>
<dbReference type="OrthoDB" id="62853at2759"/>
<dbReference type="STRING" id="1806994.A0A507C6F4"/>
<comment type="caution">
    <text evidence="3">The sequence shown here is derived from an EMBL/GenBank/DDBJ whole genome shotgun (WGS) entry which is preliminary data.</text>
</comment>
<dbReference type="InterPro" id="IPR000313">
    <property type="entry name" value="PWWP_dom"/>
</dbReference>
<dbReference type="Pfam" id="PF00855">
    <property type="entry name" value="PWWP"/>
    <property type="match status" value="1"/>
</dbReference>
<dbReference type="SUPFAM" id="SSF63748">
    <property type="entry name" value="Tudor/PWWP/MBT"/>
    <property type="match status" value="1"/>
</dbReference>
<keyword evidence="4" id="KW-1185">Reference proteome</keyword>
<dbReference type="CDD" id="cd05162">
    <property type="entry name" value="PWWP"/>
    <property type="match status" value="1"/>
</dbReference>
<feature type="compositionally biased region" description="Acidic residues" evidence="1">
    <location>
        <begin position="1"/>
        <end position="10"/>
    </location>
</feature>
<dbReference type="PROSITE" id="PS50812">
    <property type="entry name" value="PWWP"/>
    <property type="match status" value="1"/>
</dbReference>
<feature type="compositionally biased region" description="Low complexity" evidence="1">
    <location>
        <begin position="366"/>
        <end position="397"/>
    </location>
</feature>
<dbReference type="Proteomes" id="UP000319731">
    <property type="component" value="Unassembled WGS sequence"/>
</dbReference>
<feature type="compositionally biased region" description="Basic and acidic residues" evidence="1">
    <location>
        <begin position="186"/>
        <end position="196"/>
    </location>
</feature>
<gene>
    <name evidence="3" type="ORF">SmJEL517_g02621</name>
</gene>
<organism evidence="3 4">
    <name type="scientific">Synchytrium microbalum</name>
    <dbReference type="NCBI Taxonomy" id="1806994"/>
    <lineage>
        <taxon>Eukaryota</taxon>
        <taxon>Fungi</taxon>
        <taxon>Fungi incertae sedis</taxon>
        <taxon>Chytridiomycota</taxon>
        <taxon>Chytridiomycota incertae sedis</taxon>
        <taxon>Chytridiomycetes</taxon>
        <taxon>Synchytriales</taxon>
        <taxon>Synchytriaceae</taxon>
        <taxon>Synchytrium</taxon>
    </lineage>
</organism>
<dbReference type="GeneID" id="42003846"/>
<feature type="region of interest" description="Disordered" evidence="1">
    <location>
        <begin position="339"/>
        <end position="417"/>
    </location>
</feature>
<dbReference type="RefSeq" id="XP_031025566.1">
    <property type="nucleotide sequence ID" value="XM_031168549.1"/>
</dbReference>
<feature type="domain" description="PWWP" evidence="2">
    <location>
        <begin position="44"/>
        <end position="110"/>
    </location>
</feature>